<dbReference type="AlphaFoldDB" id="A8N2A7"/>
<keyword evidence="2" id="KW-1185">Reference proteome</keyword>
<dbReference type="eggNOG" id="ENOG502SFRY">
    <property type="taxonomic scope" value="Eukaryota"/>
</dbReference>
<protein>
    <submittedName>
        <fullName evidence="1">Uncharacterized protein</fullName>
    </submittedName>
</protein>
<dbReference type="Pfam" id="PF09808">
    <property type="entry name" value="SNAPC1"/>
    <property type="match status" value="1"/>
</dbReference>
<dbReference type="HOGENOM" id="CLU_059053_0_0_1"/>
<dbReference type="RefSeq" id="XP_001829067.2">
    <property type="nucleotide sequence ID" value="XM_001829015.2"/>
</dbReference>
<comment type="caution">
    <text evidence="1">The sequence shown here is derived from an EMBL/GenBank/DDBJ whole genome shotgun (WGS) entry which is preliminary data.</text>
</comment>
<sequence length="357" mass="39958">MPRTASSMALYPAPSPHRTEPVIQPSYYTSSLFVDPLRSDIDDLLSSVCDQWRQRPQAPFSLFKSIWCAKGWKWYHLKTINDRSREAFLHVTCRLFLEKAHNQNDPLSQSAALLALYTLFSSQPEDTVPRLWRLHHIPIPLNVHSELYSLPSRLQDPSMKAIQSSVVYILNTLSEKNTFLLILPTQCFAQNPRTLPREIYLGQGSAISLDKRKKGRPSKNDKSRRVKEKIDHVEAWLSKTESWATAASSDGATSETQFSEYLQHKTKLLQSIDAQLPTSDGRSAIAKANHSVLARLKEVRTLLSNDNFPPDPLEGGTGIQRIESAIQDFHKGKNTGILELLEGSGLGHGGCQSSSSG</sequence>
<organism evidence="1 2">
    <name type="scientific">Coprinopsis cinerea (strain Okayama-7 / 130 / ATCC MYA-4618 / FGSC 9003)</name>
    <name type="common">Inky cap fungus</name>
    <name type="synonym">Hormographiella aspergillata</name>
    <dbReference type="NCBI Taxonomy" id="240176"/>
    <lineage>
        <taxon>Eukaryota</taxon>
        <taxon>Fungi</taxon>
        <taxon>Dikarya</taxon>
        <taxon>Basidiomycota</taxon>
        <taxon>Agaricomycotina</taxon>
        <taxon>Agaricomycetes</taxon>
        <taxon>Agaricomycetidae</taxon>
        <taxon>Agaricales</taxon>
        <taxon>Agaricineae</taxon>
        <taxon>Psathyrellaceae</taxon>
        <taxon>Coprinopsis</taxon>
    </lineage>
</organism>
<dbReference type="VEuPathDB" id="FungiDB:CC1G_01747"/>
<evidence type="ECO:0000313" key="1">
    <source>
        <dbReference type="EMBL" id="EAU92702.2"/>
    </source>
</evidence>
<proteinExistence type="predicted"/>
<gene>
    <name evidence="1" type="ORF">CC1G_01747</name>
</gene>
<dbReference type="InParanoid" id="A8N2A7"/>
<dbReference type="OMA" id="IWCSQGW"/>
<dbReference type="OrthoDB" id="3253083at2759"/>
<evidence type="ECO:0000313" key="2">
    <source>
        <dbReference type="Proteomes" id="UP000001861"/>
    </source>
</evidence>
<name>A8N2A7_COPC7</name>
<dbReference type="EMBL" id="AACS02000001">
    <property type="protein sequence ID" value="EAU92702.2"/>
    <property type="molecule type" value="Genomic_DNA"/>
</dbReference>
<dbReference type="GeneID" id="6005493"/>
<dbReference type="KEGG" id="cci:CC1G_01747"/>
<dbReference type="InterPro" id="IPR019188">
    <property type="entry name" value="SNAPC1"/>
</dbReference>
<reference evidence="1 2" key="1">
    <citation type="journal article" date="2010" name="Proc. Natl. Acad. Sci. U.S.A.">
        <title>Insights into evolution of multicellular fungi from the assembled chromosomes of the mushroom Coprinopsis cinerea (Coprinus cinereus).</title>
        <authorList>
            <person name="Stajich J.E."/>
            <person name="Wilke S.K."/>
            <person name="Ahren D."/>
            <person name="Au C.H."/>
            <person name="Birren B.W."/>
            <person name="Borodovsky M."/>
            <person name="Burns C."/>
            <person name="Canback B."/>
            <person name="Casselton L.A."/>
            <person name="Cheng C.K."/>
            <person name="Deng J."/>
            <person name="Dietrich F.S."/>
            <person name="Fargo D.C."/>
            <person name="Farman M.L."/>
            <person name="Gathman A.C."/>
            <person name="Goldberg J."/>
            <person name="Guigo R."/>
            <person name="Hoegger P.J."/>
            <person name="Hooker J.B."/>
            <person name="Huggins A."/>
            <person name="James T.Y."/>
            <person name="Kamada T."/>
            <person name="Kilaru S."/>
            <person name="Kodira C."/>
            <person name="Kues U."/>
            <person name="Kupfer D."/>
            <person name="Kwan H.S."/>
            <person name="Lomsadze A."/>
            <person name="Li W."/>
            <person name="Lilly W.W."/>
            <person name="Ma L.J."/>
            <person name="Mackey A.J."/>
            <person name="Manning G."/>
            <person name="Martin F."/>
            <person name="Muraguchi H."/>
            <person name="Natvig D.O."/>
            <person name="Palmerini H."/>
            <person name="Ramesh M.A."/>
            <person name="Rehmeyer C.J."/>
            <person name="Roe B.A."/>
            <person name="Shenoy N."/>
            <person name="Stanke M."/>
            <person name="Ter-Hovhannisyan V."/>
            <person name="Tunlid A."/>
            <person name="Velagapudi R."/>
            <person name="Vision T.J."/>
            <person name="Zeng Q."/>
            <person name="Zolan M.E."/>
            <person name="Pukkila P.J."/>
        </authorList>
    </citation>
    <scope>NUCLEOTIDE SEQUENCE [LARGE SCALE GENOMIC DNA]</scope>
    <source>
        <strain evidence="2">Okayama-7 / 130 / ATCC MYA-4618 / FGSC 9003</strain>
    </source>
</reference>
<accession>A8N2A7</accession>
<dbReference type="Proteomes" id="UP000001861">
    <property type="component" value="Unassembled WGS sequence"/>
</dbReference>